<dbReference type="Proteomes" id="UP001462502">
    <property type="component" value="Unassembled WGS sequence"/>
</dbReference>
<name>A0ABV0J0T7_9NEIS</name>
<protein>
    <submittedName>
        <fullName evidence="3">Phage baseplate assembly protein V</fullName>
    </submittedName>
</protein>
<sequence length="170" mass="17541">MNAWQKMRLMVARGIVNLVNDAGGLQLLQISALDGETRDEVERAQNFGATSHPPAGSVPVMVAVGGSRDHLVAVAVDNEEHRPKGLKAGESATYNAAGVLFLFDDQGNATLTCKRFVVNASEGISLTTPQGALAGDFNHSGGALTSNGVAVDGHVHGGVERGGAQTDGPR</sequence>
<dbReference type="RefSeq" id="WP_347938023.1">
    <property type="nucleotide sequence ID" value="NZ_JBDXMI010000011.1"/>
</dbReference>
<evidence type="ECO:0000313" key="4">
    <source>
        <dbReference type="Proteomes" id="UP001462502"/>
    </source>
</evidence>
<dbReference type="InterPro" id="IPR044033">
    <property type="entry name" value="GpV-like_apex"/>
</dbReference>
<gene>
    <name evidence="3" type="ORF">ABI908_23915</name>
</gene>
<dbReference type="PIRSF" id="PIRSF012337">
    <property type="entry name" value="gp45"/>
    <property type="match status" value="1"/>
</dbReference>
<comment type="caution">
    <text evidence="3">The sequence shown here is derived from an EMBL/GenBank/DDBJ whole genome shotgun (WGS) entry which is preliminary data.</text>
</comment>
<evidence type="ECO:0000256" key="1">
    <source>
        <dbReference type="SAM" id="MobiDB-lite"/>
    </source>
</evidence>
<accession>A0ABV0J0T7</accession>
<evidence type="ECO:0000259" key="2">
    <source>
        <dbReference type="Pfam" id="PF06890"/>
    </source>
</evidence>
<dbReference type="InterPro" id="IPR014462">
    <property type="entry name" value="Phage_Mu_Gp45"/>
</dbReference>
<feature type="region of interest" description="Disordered" evidence="1">
    <location>
        <begin position="148"/>
        <end position="170"/>
    </location>
</feature>
<reference evidence="3 4" key="1">
    <citation type="submission" date="2024-05" db="EMBL/GenBank/DDBJ databases">
        <authorList>
            <person name="De Oliveira J.P."/>
            <person name="Noriler S.A."/>
            <person name="De Oliveira A.G."/>
            <person name="Sipoli D.S."/>
        </authorList>
    </citation>
    <scope>NUCLEOTIDE SEQUENCE [LARGE SCALE GENOMIC DNA]</scope>
    <source>
        <strain evidence="3 4">LABIM192</strain>
    </source>
</reference>
<dbReference type="NCBIfam" id="TIGR01644">
    <property type="entry name" value="phage_P2_V"/>
    <property type="match status" value="1"/>
</dbReference>
<dbReference type="InterPro" id="IPR013046">
    <property type="entry name" value="GpV/Gp45"/>
</dbReference>
<feature type="domain" description="Bacteriophage Mu Gp45 N-terminal" evidence="2">
    <location>
        <begin position="13"/>
        <end position="79"/>
    </location>
</feature>
<keyword evidence="4" id="KW-1185">Reference proteome</keyword>
<dbReference type="InterPro" id="IPR053861">
    <property type="entry name" value="Phage_Mu_Gp45_N"/>
</dbReference>
<dbReference type="Pfam" id="PF06890">
    <property type="entry name" value="Phage_Mu_Gp45"/>
    <property type="match status" value="1"/>
</dbReference>
<evidence type="ECO:0000313" key="3">
    <source>
        <dbReference type="EMBL" id="MEO9387146.1"/>
    </source>
</evidence>
<dbReference type="Pfam" id="PF18946">
    <property type="entry name" value="Apex"/>
    <property type="match status" value="1"/>
</dbReference>
<organism evidence="3 4">
    <name type="scientific">Chromobacterium phragmitis</name>
    <dbReference type="NCBI Taxonomy" id="2202141"/>
    <lineage>
        <taxon>Bacteria</taxon>
        <taxon>Pseudomonadati</taxon>
        <taxon>Pseudomonadota</taxon>
        <taxon>Betaproteobacteria</taxon>
        <taxon>Neisseriales</taxon>
        <taxon>Chromobacteriaceae</taxon>
        <taxon>Chromobacterium</taxon>
    </lineage>
</organism>
<dbReference type="EMBL" id="JBDXMI010000011">
    <property type="protein sequence ID" value="MEO9387146.1"/>
    <property type="molecule type" value="Genomic_DNA"/>
</dbReference>
<proteinExistence type="predicted"/>